<reference evidence="10" key="1">
    <citation type="journal article" date="2014" name="Int. J. Syst. Evol. Microbiol.">
        <title>Complete genome sequence of Corynebacterium casei LMG S-19264T (=DSM 44701T), isolated from a smear-ripened cheese.</title>
        <authorList>
            <consortium name="US DOE Joint Genome Institute (JGI-PGF)"/>
            <person name="Walter F."/>
            <person name="Albersmeier A."/>
            <person name="Kalinowski J."/>
            <person name="Ruckert C."/>
        </authorList>
    </citation>
    <scope>NUCLEOTIDE SEQUENCE</scope>
    <source>
        <strain evidence="10">JCM 18487</strain>
    </source>
</reference>
<dbReference type="GO" id="GO:0016987">
    <property type="term" value="F:sigma factor activity"/>
    <property type="evidence" value="ECO:0007669"/>
    <property type="project" value="UniProtKB-KW"/>
</dbReference>
<name>A0A917NNC2_9BACL</name>
<dbReference type="SUPFAM" id="SSF46894">
    <property type="entry name" value="C-terminal effector domain of the bipartite response regulators"/>
    <property type="match status" value="1"/>
</dbReference>
<comment type="caution">
    <text evidence="10">The sequence shown here is derived from an EMBL/GenBank/DDBJ whole genome shotgun (WGS) entry which is preliminary data.</text>
</comment>
<evidence type="ECO:0000256" key="2">
    <source>
        <dbReference type="ARBA" id="ARBA00021245"/>
    </source>
</evidence>
<dbReference type="Proteomes" id="UP000637695">
    <property type="component" value="Unassembled WGS sequence"/>
</dbReference>
<dbReference type="Gene3D" id="1.20.120.1810">
    <property type="match status" value="1"/>
</dbReference>
<dbReference type="InterPro" id="IPR013325">
    <property type="entry name" value="RNA_pol_sigma_r2"/>
</dbReference>
<keyword evidence="3" id="KW-0805">Transcription regulation</keyword>
<dbReference type="EMBL" id="BMOY01000058">
    <property type="protein sequence ID" value="GGJ13708.1"/>
    <property type="molecule type" value="Genomic_DNA"/>
</dbReference>
<organism evidence="10 11">
    <name type="scientific">Alicyclobacillus cellulosilyticus</name>
    <dbReference type="NCBI Taxonomy" id="1003997"/>
    <lineage>
        <taxon>Bacteria</taxon>
        <taxon>Bacillati</taxon>
        <taxon>Bacillota</taxon>
        <taxon>Bacilli</taxon>
        <taxon>Bacillales</taxon>
        <taxon>Alicyclobacillaceae</taxon>
        <taxon>Alicyclobacillus</taxon>
    </lineage>
</organism>
<evidence type="ECO:0000259" key="9">
    <source>
        <dbReference type="Pfam" id="PF04542"/>
    </source>
</evidence>
<dbReference type="PANTHER" id="PTHR43133">
    <property type="entry name" value="RNA POLYMERASE ECF-TYPE SIGMA FACTO"/>
    <property type="match status" value="1"/>
</dbReference>
<dbReference type="InterPro" id="IPR000792">
    <property type="entry name" value="Tscrpt_reg_LuxR_C"/>
</dbReference>
<dbReference type="GO" id="GO:0003677">
    <property type="term" value="F:DNA binding"/>
    <property type="evidence" value="ECO:0007669"/>
    <property type="project" value="UniProtKB-KW"/>
</dbReference>
<keyword evidence="4" id="KW-0731">Sigma factor</keyword>
<evidence type="ECO:0000256" key="3">
    <source>
        <dbReference type="ARBA" id="ARBA00023015"/>
    </source>
</evidence>
<keyword evidence="5" id="KW-0238">DNA-binding</keyword>
<proteinExistence type="inferred from homology"/>
<evidence type="ECO:0000259" key="8">
    <source>
        <dbReference type="Pfam" id="PF00196"/>
    </source>
</evidence>
<dbReference type="InterPro" id="IPR039425">
    <property type="entry name" value="RNA_pol_sigma-70-like"/>
</dbReference>
<protein>
    <recommendedName>
        <fullName evidence="2">RNA polymerase sigma factor SigS</fullName>
    </recommendedName>
</protein>
<evidence type="ECO:0000313" key="11">
    <source>
        <dbReference type="Proteomes" id="UP000637695"/>
    </source>
</evidence>
<dbReference type="NCBIfam" id="TIGR02937">
    <property type="entry name" value="sigma70-ECF"/>
    <property type="match status" value="1"/>
</dbReference>
<dbReference type="InterPro" id="IPR014284">
    <property type="entry name" value="RNA_pol_sigma-70_dom"/>
</dbReference>
<accession>A0A917NNC2</accession>
<feature type="domain" description="HTH luxR-type" evidence="8">
    <location>
        <begin position="157"/>
        <end position="201"/>
    </location>
</feature>
<feature type="domain" description="RNA polymerase sigma-70 region 2" evidence="9">
    <location>
        <begin position="23"/>
        <end position="90"/>
    </location>
</feature>
<evidence type="ECO:0000256" key="1">
    <source>
        <dbReference type="ARBA" id="ARBA00007788"/>
    </source>
</evidence>
<dbReference type="Pfam" id="PF00196">
    <property type="entry name" value="GerE"/>
    <property type="match status" value="1"/>
</dbReference>
<reference evidence="10" key="2">
    <citation type="submission" date="2020-09" db="EMBL/GenBank/DDBJ databases">
        <authorList>
            <person name="Sun Q."/>
            <person name="Ohkuma M."/>
        </authorList>
    </citation>
    <scope>NUCLEOTIDE SEQUENCE</scope>
    <source>
        <strain evidence="10">JCM 18487</strain>
    </source>
</reference>
<comment type="function">
    <text evidence="7">Sigma factors are initiation factors that promote the attachment of RNA polymerase to specific initiation sites and are then released. Sigma-S contributes to the protection against external stress, thus playing a role in cellular fitness and survival.</text>
</comment>
<dbReference type="GO" id="GO:0006352">
    <property type="term" value="P:DNA-templated transcription initiation"/>
    <property type="evidence" value="ECO:0007669"/>
    <property type="project" value="InterPro"/>
</dbReference>
<evidence type="ECO:0000256" key="6">
    <source>
        <dbReference type="ARBA" id="ARBA00023163"/>
    </source>
</evidence>
<gene>
    <name evidence="10" type="ORF">GCM10010885_23800</name>
</gene>
<dbReference type="SUPFAM" id="SSF88946">
    <property type="entry name" value="Sigma2 domain of RNA polymerase sigma factors"/>
    <property type="match status" value="1"/>
</dbReference>
<evidence type="ECO:0000256" key="7">
    <source>
        <dbReference type="ARBA" id="ARBA00024701"/>
    </source>
</evidence>
<keyword evidence="11" id="KW-1185">Reference proteome</keyword>
<keyword evidence="6" id="KW-0804">Transcription</keyword>
<evidence type="ECO:0000313" key="10">
    <source>
        <dbReference type="EMBL" id="GGJ13708.1"/>
    </source>
</evidence>
<comment type="similarity">
    <text evidence="1">Belongs to the sigma-70 factor family.</text>
</comment>
<evidence type="ECO:0000256" key="4">
    <source>
        <dbReference type="ARBA" id="ARBA00023082"/>
    </source>
</evidence>
<dbReference type="PANTHER" id="PTHR43133:SF8">
    <property type="entry name" value="RNA POLYMERASE SIGMA FACTOR HI_1459-RELATED"/>
    <property type="match status" value="1"/>
</dbReference>
<dbReference type="Pfam" id="PF04542">
    <property type="entry name" value="Sigma70_r2"/>
    <property type="match status" value="1"/>
</dbReference>
<dbReference type="AlphaFoldDB" id="A0A917NNC2"/>
<dbReference type="InterPro" id="IPR007627">
    <property type="entry name" value="RNA_pol_sigma70_r2"/>
</dbReference>
<evidence type="ECO:0000256" key="5">
    <source>
        <dbReference type="ARBA" id="ARBA00023125"/>
    </source>
</evidence>
<dbReference type="Gene3D" id="1.10.10.10">
    <property type="entry name" value="Winged helix-like DNA-binding domain superfamily/Winged helix DNA-binding domain"/>
    <property type="match status" value="1"/>
</dbReference>
<dbReference type="InterPro" id="IPR016032">
    <property type="entry name" value="Sig_transdc_resp-reg_C-effctor"/>
</dbReference>
<sequence>MPDPFAAMVLAARAGDRAAAEQLFAALQPLVMGAARRYRDVALEDARQEAWLALWLAVREFEPANGVPFLAYATAKVRGDVRTAMRRLWRYDDRVVHVSGRGEDAEAEQAEEALSRLAAGRAQADGRMAAGAGGCGPESLDPMAAADWRLTVRAAGLSDRERLWLAAAAAGYGPMELAAACGVSAETVRTWRKRTLYKLRAALAEAW</sequence>
<dbReference type="InterPro" id="IPR036388">
    <property type="entry name" value="WH-like_DNA-bd_sf"/>
</dbReference>